<evidence type="ECO:0000313" key="2">
    <source>
        <dbReference type="Proteomes" id="UP000694420"/>
    </source>
</evidence>
<proteinExistence type="predicted"/>
<dbReference type="Ensembl" id="ENSNPET00000020888.1">
    <property type="protein sequence ID" value="ENSNPEP00000020372.1"/>
    <property type="gene ID" value="ENSNPEG00000015142.1"/>
</dbReference>
<reference evidence="1" key="1">
    <citation type="submission" date="2025-08" db="UniProtKB">
        <authorList>
            <consortium name="Ensembl"/>
        </authorList>
    </citation>
    <scope>IDENTIFICATION</scope>
</reference>
<name>A0A8C7A1B8_NOTPE</name>
<organism evidence="1 2">
    <name type="scientific">Nothoprocta perdicaria</name>
    <name type="common">Chilean tinamou</name>
    <name type="synonym">Crypturus perdicarius</name>
    <dbReference type="NCBI Taxonomy" id="30464"/>
    <lineage>
        <taxon>Eukaryota</taxon>
        <taxon>Metazoa</taxon>
        <taxon>Chordata</taxon>
        <taxon>Craniata</taxon>
        <taxon>Vertebrata</taxon>
        <taxon>Euteleostomi</taxon>
        <taxon>Archelosauria</taxon>
        <taxon>Archosauria</taxon>
        <taxon>Dinosauria</taxon>
        <taxon>Saurischia</taxon>
        <taxon>Theropoda</taxon>
        <taxon>Coelurosauria</taxon>
        <taxon>Aves</taxon>
        <taxon>Palaeognathae</taxon>
        <taxon>Tinamiformes</taxon>
        <taxon>Tinamidae</taxon>
        <taxon>Nothoprocta</taxon>
    </lineage>
</organism>
<protein>
    <submittedName>
        <fullName evidence="1">Uncharacterized protein</fullName>
    </submittedName>
</protein>
<reference evidence="1" key="2">
    <citation type="submission" date="2025-09" db="UniProtKB">
        <authorList>
            <consortium name="Ensembl"/>
        </authorList>
    </citation>
    <scope>IDENTIFICATION</scope>
</reference>
<keyword evidence="2" id="KW-1185">Reference proteome</keyword>
<dbReference type="AlphaFoldDB" id="A0A8C7A1B8"/>
<evidence type="ECO:0000313" key="1">
    <source>
        <dbReference type="Ensembl" id="ENSNPEP00000020372.1"/>
    </source>
</evidence>
<sequence>MCARMCVYKYIYGYICIHTHPYMHMAQCIQNIHAYGHKQQRGTHVSTTKVNLFWKHL</sequence>
<dbReference type="Proteomes" id="UP000694420">
    <property type="component" value="Unplaced"/>
</dbReference>
<accession>A0A8C7A1B8</accession>